<dbReference type="InterPro" id="IPR027417">
    <property type="entry name" value="P-loop_NTPase"/>
</dbReference>
<organism evidence="7 8">
    <name type="scientific">Caballeronia hypogeia</name>
    <dbReference type="NCBI Taxonomy" id="1777140"/>
    <lineage>
        <taxon>Bacteria</taxon>
        <taxon>Pseudomonadati</taxon>
        <taxon>Pseudomonadota</taxon>
        <taxon>Betaproteobacteria</taxon>
        <taxon>Burkholderiales</taxon>
        <taxon>Burkholderiaceae</taxon>
        <taxon>Caballeronia</taxon>
    </lineage>
</organism>
<evidence type="ECO:0000256" key="4">
    <source>
        <dbReference type="ARBA" id="ARBA00022741"/>
    </source>
</evidence>
<dbReference type="GO" id="GO:0016887">
    <property type="term" value="F:ATP hydrolysis activity"/>
    <property type="evidence" value="ECO:0007669"/>
    <property type="project" value="InterPro"/>
</dbReference>
<dbReference type="Proteomes" id="UP000054851">
    <property type="component" value="Unassembled WGS sequence"/>
</dbReference>
<sequence>MMKTRSGAAQLELGALPQQDRVSDGAAAGRASSQVDMLRARGAVKRFGGIAAVDDVTLELTSGEIHGLIGPNGSGKTTMLNLLSGYYPLDGGEITLNGANVTQSTVQARTRLGLARTFQKPRLLETLSVLDNATLGSWNDAKPGFIGTALAWPAQSRRDAVLRERARQLLIGVGLGAIADKRANLLDHAQQRFLEIARALAMRPRFILLDEPAGGLTEREIEMLGDILLAVRECGIGVLVVEHHTDFVFRVCDRVSVLNLGRTLASGAPGAVRNDPEVIRVYLGA</sequence>
<dbReference type="InterPro" id="IPR051120">
    <property type="entry name" value="ABC_AA/LPS_Transport"/>
</dbReference>
<accession>A0A158AGC5</accession>
<evidence type="ECO:0000256" key="1">
    <source>
        <dbReference type="ARBA" id="ARBA00022448"/>
    </source>
</evidence>
<comment type="caution">
    <text evidence="7">The sequence shown here is derived from an EMBL/GenBank/DDBJ whole genome shotgun (WGS) entry which is preliminary data.</text>
</comment>
<evidence type="ECO:0000259" key="6">
    <source>
        <dbReference type="PROSITE" id="PS50893"/>
    </source>
</evidence>
<dbReference type="InterPro" id="IPR003593">
    <property type="entry name" value="AAA+_ATPase"/>
</dbReference>
<evidence type="ECO:0000313" key="7">
    <source>
        <dbReference type="EMBL" id="SAK56097.1"/>
    </source>
</evidence>
<dbReference type="GO" id="GO:0015192">
    <property type="term" value="F:L-phenylalanine transmembrane transporter activity"/>
    <property type="evidence" value="ECO:0007669"/>
    <property type="project" value="TreeGrafter"/>
</dbReference>
<proteinExistence type="predicted"/>
<dbReference type="AlphaFoldDB" id="A0A158AGC5"/>
<dbReference type="STRING" id="1777140.AWB79_02258"/>
<dbReference type="Pfam" id="PF12399">
    <property type="entry name" value="BCA_ABC_TP_C"/>
    <property type="match status" value="1"/>
</dbReference>
<evidence type="ECO:0000313" key="8">
    <source>
        <dbReference type="Proteomes" id="UP000054851"/>
    </source>
</evidence>
<dbReference type="CDD" id="cd03219">
    <property type="entry name" value="ABC_Mj1267_LivG_branched"/>
    <property type="match status" value="1"/>
</dbReference>
<protein>
    <submittedName>
        <fullName evidence="7">ABC transporter-like protein</fullName>
    </submittedName>
</protein>
<evidence type="ECO:0000256" key="3">
    <source>
        <dbReference type="ARBA" id="ARBA00022519"/>
    </source>
</evidence>
<keyword evidence="3" id="KW-0997">Cell inner membrane</keyword>
<reference evidence="7" key="1">
    <citation type="submission" date="2016-01" db="EMBL/GenBank/DDBJ databases">
        <authorList>
            <person name="Peeters C."/>
        </authorList>
    </citation>
    <scope>NUCLEOTIDE SEQUENCE</scope>
    <source>
        <strain evidence="7">LMG 29322</strain>
    </source>
</reference>
<gene>
    <name evidence="7" type="ORF">AWB79_02258</name>
</gene>
<dbReference type="Pfam" id="PF00005">
    <property type="entry name" value="ABC_tran"/>
    <property type="match status" value="1"/>
</dbReference>
<dbReference type="GO" id="GO:1903806">
    <property type="term" value="P:L-isoleucine import across plasma membrane"/>
    <property type="evidence" value="ECO:0007669"/>
    <property type="project" value="TreeGrafter"/>
</dbReference>
<dbReference type="GO" id="GO:0005886">
    <property type="term" value="C:plasma membrane"/>
    <property type="evidence" value="ECO:0007669"/>
    <property type="project" value="TreeGrafter"/>
</dbReference>
<dbReference type="GO" id="GO:0005304">
    <property type="term" value="F:L-valine transmembrane transporter activity"/>
    <property type="evidence" value="ECO:0007669"/>
    <property type="project" value="TreeGrafter"/>
</dbReference>
<keyword evidence="5" id="KW-0067">ATP-binding</keyword>
<feature type="domain" description="ABC transporter" evidence="6">
    <location>
        <begin position="38"/>
        <end position="285"/>
    </location>
</feature>
<dbReference type="SMART" id="SM00382">
    <property type="entry name" value="AAA"/>
    <property type="match status" value="1"/>
</dbReference>
<dbReference type="PANTHER" id="PTHR45772">
    <property type="entry name" value="CONSERVED COMPONENT OF ABC TRANSPORTER FOR NATURAL AMINO ACIDS-RELATED"/>
    <property type="match status" value="1"/>
</dbReference>
<dbReference type="InterPro" id="IPR003439">
    <property type="entry name" value="ABC_transporter-like_ATP-bd"/>
</dbReference>
<evidence type="ECO:0000256" key="5">
    <source>
        <dbReference type="ARBA" id="ARBA00022840"/>
    </source>
</evidence>
<dbReference type="InterPro" id="IPR032823">
    <property type="entry name" value="BCA_ABC_TP_C"/>
</dbReference>
<keyword evidence="4" id="KW-0547">Nucleotide-binding</keyword>
<keyword evidence="2" id="KW-1003">Cell membrane</keyword>
<keyword evidence="8" id="KW-1185">Reference proteome</keyword>
<dbReference type="RefSeq" id="WP_232470876.1">
    <property type="nucleotide sequence ID" value="NZ_FCOA02000005.1"/>
</dbReference>
<dbReference type="GO" id="GO:0005524">
    <property type="term" value="F:ATP binding"/>
    <property type="evidence" value="ECO:0007669"/>
    <property type="project" value="UniProtKB-KW"/>
</dbReference>
<dbReference type="GO" id="GO:0015188">
    <property type="term" value="F:L-isoleucine transmembrane transporter activity"/>
    <property type="evidence" value="ECO:0007669"/>
    <property type="project" value="TreeGrafter"/>
</dbReference>
<keyword evidence="1" id="KW-0813">Transport</keyword>
<dbReference type="PROSITE" id="PS50893">
    <property type="entry name" value="ABC_TRANSPORTER_2"/>
    <property type="match status" value="1"/>
</dbReference>
<dbReference type="GO" id="GO:0015808">
    <property type="term" value="P:L-alanine transport"/>
    <property type="evidence" value="ECO:0007669"/>
    <property type="project" value="TreeGrafter"/>
</dbReference>
<evidence type="ECO:0000256" key="2">
    <source>
        <dbReference type="ARBA" id="ARBA00022475"/>
    </source>
</evidence>
<dbReference type="EMBL" id="FCOA02000005">
    <property type="protein sequence ID" value="SAK56097.1"/>
    <property type="molecule type" value="Genomic_DNA"/>
</dbReference>
<keyword evidence="3" id="KW-0472">Membrane</keyword>
<dbReference type="SUPFAM" id="SSF52540">
    <property type="entry name" value="P-loop containing nucleoside triphosphate hydrolases"/>
    <property type="match status" value="1"/>
</dbReference>
<name>A0A158AGC5_9BURK</name>
<dbReference type="PANTHER" id="PTHR45772:SF7">
    <property type="entry name" value="AMINO ACID ABC TRANSPORTER ATP-BINDING PROTEIN"/>
    <property type="match status" value="1"/>
</dbReference>
<dbReference type="Gene3D" id="3.40.50.300">
    <property type="entry name" value="P-loop containing nucleotide triphosphate hydrolases"/>
    <property type="match status" value="1"/>
</dbReference>
<dbReference type="GO" id="GO:1903805">
    <property type="term" value="P:L-valine import across plasma membrane"/>
    <property type="evidence" value="ECO:0007669"/>
    <property type="project" value="TreeGrafter"/>
</dbReference>
<dbReference type="GO" id="GO:0042941">
    <property type="term" value="P:D-alanine transmembrane transport"/>
    <property type="evidence" value="ECO:0007669"/>
    <property type="project" value="TreeGrafter"/>
</dbReference>